<dbReference type="eggNOG" id="ENOG502SWSU">
    <property type="taxonomic scope" value="Eukaryota"/>
</dbReference>
<keyword evidence="2" id="KW-1185">Reference proteome</keyword>
<comment type="caution">
    <text evidence="1">The sequence shown here is derived from an EMBL/GenBank/DDBJ whole genome shotgun (WGS) entry which is preliminary data.</text>
</comment>
<dbReference type="HOGENOM" id="CLU_031204_0_0_1"/>
<protein>
    <submittedName>
        <fullName evidence="1">Uncharacterized protein</fullName>
    </submittedName>
</protein>
<dbReference type="AlphaFoldDB" id="M3IK55"/>
<accession>M3IK55</accession>
<dbReference type="OMA" id="IESIEWI"/>
<dbReference type="Proteomes" id="UP000011777">
    <property type="component" value="Unassembled WGS sequence"/>
</dbReference>
<name>M3IK55_CANMX</name>
<dbReference type="EMBL" id="AOGT01001877">
    <property type="protein sequence ID" value="EMG46786.1"/>
    <property type="molecule type" value="Genomic_DNA"/>
</dbReference>
<dbReference type="OrthoDB" id="4020988at2759"/>
<sequence length="493" mass="56660">MKVNHTAISECGNYIAKYNSQDHILEVNNILNSEIFRSYNLKSIIQSHIQIKPSVPLSVTQLQWESIRPNSVSTKIGIVITNLSLLVVLNLGEEASQPIFIKQSQQDGIESFEWIPPALHEKDTGAYQNSRQLIVYTKLRLSAKVYSLDCTHVLFTIFKPISSLIICPEKNNKYWSIVANTLKYNSLPRLYHFYNEGSVSVLILQIKLPQSVTTSSEIEWSPSGTWLRFFDDKELVLGYNMLIYNLFGAVNENNNIEPLIDVESIDDDVTNTDGISFHGSSFEASWLTSSLNEEFTTIANLQNRELEIQIVSMNLLRTVKIIKFDITGNQGWVETNNRFVSKKIDLPENLEITKTFHHGVNYYICINNRYLFHYILESIDDSINLKFKGVIQTSSAIVDCCFKNDQQIIITNERVYHVSSEDFKPNIISNAYGTIKYFKCFDDKVIIVNDTNQRTNWSIINLNISKKRRLIENTSILMDEVTDTFEPRKRSKT</sequence>
<organism evidence="1 2">
    <name type="scientific">Candida maltosa (strain Xu316)</name>
    <name type="common">Yeast</name>
    <dbReference type="NCBI Taxonomy" id="1245528"/>
    <lineage>
        <taxon>Eukaryota</taxon>
        <taxon>Fungi</taxon>
        <taxon>Dikarya</taxon>
        <taxon>Ascomycota</taxon>
        <taxon>Saccharomycotina</taxon>
        <taxon>Pichiomycetes</taxon>
        <taxon>Debaryomycetaceae</taxon>
        <taxon>Candida/Lodderomyces clade</taxon>
        <taxon>Candida</taxon>
    </lineage>
</organism>
<evidence type="ECO:0000313" key="1">
    <source>
        <dbReference type="EMBL" id="EMG46786.1"/>
    </source>
</evidence>
<gene>
    <name evidence="1" type="ORF">G210_2955</name>
</gene>
<reference evidence="1 2" key="1">
    <citation type="submission" date="2013-02" db="EMBL/GenBank/DDBJ databases">
        <title>Genome sequence of Candida maltosa Xu316, a potential industrial strain for xylitol and ethanol production.</title>
        <authorList>
            <person name="Yu J."/>
            <person name="Wang Q."/>
            <person name="Geng X."/>
            <person name="Bao W."/>
            <person name="He P."/>
            <person name="Cai J."/>
        </authorList>
    </citation>
    <scope>NUCLEOTIDE SEQUENCE [LARGE SCALE GENOMIC DNA]</scope>
    <source>
        <strain evidence="2">Xu316</strain>
    </source>
</reference>
<proteinExistence type="predicted"/>
<evidence type="ECO:0000313" key="2">
    <source>
        <dbReference type="Proteomes" id="UP000011777"/>
    </source>
</evidence>
<dbReference type="STRING" id="1245528.M3IK55"/>